<keyword evidence="4" id="KW-1185">Reference proteome</keyword>
<organism evidence="3 4">
    <name type="scientific">Lactobacillus hominis DSM 23910 = CRBIP 24.179</name>
    <dbReference type="NCBI Taxonomy" id="1423758"/>
    <lineage>
        <taxon>Bacteria</taxon>
        <taxon>Bacillati</taxon>
        <taxon>Bacillota</taxon>
        <taxon>Bacilli</taxon>
        <taxon>Lactobacillales</taxon>
        <taxon>Lactobacillaceae</taxon>
        <taxon>Lactobacillus</taxon>
    </lineage>
</organism>
<dbReference type="Proteomes" id="UP000009320">
    <property type="component" value="Unassembled WGS sequence"/>
</dbReference>
<proteinExistence type="predicted"/>
<dbReference type="AlphaFoldDB" id="I7L8Y4"/>
<dbReference type="RefSeq" id="WP_008469618.1">
    <property type="nucleotide sequence ID" value="NZ_AYZP01000001.1"/>
</dbReference>
<dbReference type="EMBL" id="CAKE01000001">
    <property type="protein sequence ID" value="CCI81019.1"/>
    <property type="molecule type" value="Genomic_DNA"/>
</dbReference>
<evidence type="ECO:0000256" key="1">
    <source>
        <dbReference type="SAM" id="MobiDB-lite"/>
    </source>
</evidence>
<evidence type="ECO:0000313" key="4">
    <source>
        <dbReference type="Proteomes" id="UP000009320"/>
    </source>
</evidence>
<dbReference type="eggNOG" id="ENOG5032QT1">
    <property type="taxonomic scope" value="Bacteria"/>
</dbReference>
<sequence length="270" mass="29755">MKKRCGLAALIIATAMFTVACQNNSSSNTSTSSQSSKSSQVQKSKTSVKTNKKQEQSHSQSQAPQVSRLTQMNRQLKKVFPKTLLPQNDGLGQGSDKLNVRYSISNGENDIYYSVGNNALSFNNPAVKKELPFAVLSEMTNLNDSQADDLINFQADEQGLPQVKVDTDVTATQQSGAGQTYLNWVQGKWSFTVHANALAEQNPLPTAKQVVQLAKKYKLPETQTHGSMRIQVGYSYGSLENVITWKENGHVYQLRAHSLDTAFKMVSSMK</sequence>
<dbReference type="GeneID" id="82846300"/>
<name>I7L8Y4_9LACO</name>
<dbReference type="OrthoDB" id="2138638at2"/>
<evidence type="ECO:0000256" key="2">
    <source>
        <dbReference type="SAM" id="SignalP"/>
    </source>
</evidence>
<keyword evidence="2" id="KW-0732">Signal</keyword>
<comment type="caution">
    <text evidence="3">The sequence shown here is derived from an EMBL/GenBank/DDBJ whole genome shotgun (WGS) entry which is preliminary data.</text>
</comment>
<protein>
    <recommendedName>
        <fullName evidence="5">Lipoprotein</fullName>
    </recommendedName>
</protein>
<accession>I7L8Y4</accession>
<feature type="signal peptide" evidence="2">
    <location>
        <begin position="1"/>
        <end position="20"/>
    </location>
</feature>
<feature type="compositionally biased region" description="Polar residues" evidence="1">
    <location>
        <begin position="57"/>
        <end position="68"/>
    </location>
</feature>
<gene>
    <name evidence="3" type="ORF">BN55_03660</name>
</gene>
<dbReference type="PROSITE" id="PS51257">
    <property type="entry name" value="PROKAR_LIPOPROTEIN"/>
    <property type="match status" value="1"/>
</dbReference>
<feature type="compositionally biased region" description="Low complexity" evidence="1">
    <location>
        <begin position="23"/>
        <end position="49"/>
    </location>
</feature>
<evidence type="ECO:0000313" key="3">
    <source>
        <dbReference type="EMBL" id="CCI81019.1"/>
    </source>
</evidence>
<dbReference type="PATRIC" id="fig|1423758.3.peg.223"/>
<reference evidence="3 4" key="1">
    <citation type="submission" date="2012-06" db="EMBL/GenBank/DDBJ databases">
        <title>Draft Genome Sequence of Lactobacillus hominis Strain CRBIP 24.179T, isolated from human intestine.</title>
        <authorList>
            <person name="Cousin S."/>
            <person name="Ma L."/>
            <person name="Bizet C."/>
            <person name="Loux V."/>
            <person name="Bouchier C."/>
            <person name="Clermont D."/>
            <person name="Creno S."/>
        </authorList>
    </citation>
    <scope>NUCLEOTIDE SEQUENCE [LARGE SCALE GENOMIC DNA]</scope>
    <source>
        <strain evidence="4">CRBIP 24.179T</strain>
    </source>
</reference>
<dbReference type="STRING" id="1423758.FC41_GL000219"/>
<feature type="chain" id="PRO_5039200187" description="Lipoprotein" evidence="2">
    <location>
        <begin position="21"/>
        <end position="270"/>
    </location>
</feature>
<feature type="region of interest" description="Disordered" evidence="1">
    <location>
        <begin position="23"/>
        <end position="68"/>
    </location>
</feature>
<evidence type="ECO:0008006" key="5">
    <source>
        <dbReference type="Google" id="ProtNLM"/>
    </source>
</evidence>